<dbReference type="OrthoDB" id="345021at2"/>
<protein>
    <submittedName>
        <fullName evidence="6">Multicopper oxidase</fullName>
    </submittedName>
</protein>
<feature type="domain" description="Plastocyanin-like" evidence="5">
    <location>
        <begin position="74"/>
        <end position="162"/>
    </location>
</feature>
<dbReference type="GO" id="GO:0005507">
    <property type="term" value="F:copper ion binding"/>
    <property type="evidence" value="ECO:0007669"/>
    <property type="project" value="InterPro"/>
</dbReference>
<gene>
    <name evidence="6" type="ORF">SAMN04488085_10596</name>
</gene>
<dbReference type="RefSeq" id="WP_091323803.1">
    <property type="nucleotide sequence ID" value="NZ_FOSW01000005.1"/>
</dbReference>
<dbReference type="AlphaFoldDB" id="A0A1I4DWJ1"/>
<dbReference type="EMBL" id="FOSW01000005">
    <property type="protein sequence ID" value="SFK97962.1"/>
    <property type="molecule type" value="Genomic_DNA"/>
</dbReference>
<accession>A0A1I4DWJ1</accession>
<keyword evidence="3" id="KW-0186">Copper</keyword>
<organism evidence="6 7">
    <name type="scientific">Geodermatophilus ruber</name>
    <dbReference type="NCBI Taxonomy" id="504800"/>
    <lineage>
        <taxon>Bacteria</taxon>
        <taxon>Bacillati</taxon>
        <taxon>Actinomycetota</taxon>
        <taxon>Actinomycetes</taxon>
        <taxon>Geodermatophilales</taxon>
        <taxon>Geodermatophilaceae</taxon>
        <taxon>Geodermatophilus</taxon>
    </lineage>
</organism>
<dbReference type="PANTHER" id="PTHR11709:SF394">
    <property type="entry name" value="FI03373P-RELATED"/>
    <property type="match status" value="1"/>
</dbReference>
<evidence type="ECO:0000313" key="6">
    <source>
        <dbReference type="EMBL" id="SFK97962.1"/>
    </source>
</evidence>
<evidence type="ECO:0000259" key="5">
    <source>
        <dbReference type="Pfam" id="PF07732"/>
    </source>
</evidence>
<evidence type="ECO:0000313" key="7">
    <source>
        <dbReference type="Proteomes" id="UP000199152"/>
    </source>
</evidence>
<dbReference type="PANTHER" id="PTHR11709">
    <property type="entry name" value="MULTI-COPPER OXIDASE"/>
    <property type="match status" value="1"/>
</dbReference>
<dbReference type="Pfam" id="PF07732">
    <property type="entry name" value="Cu-oxidase_3"/>
    <property type="match status" value="1"/>
</dbReference>
<evidence type="ECO:0000256" key="1">
    <source>
        <dbReference type="ARBA" id="ARBA00022723"/>
    </source>
</evidence>
<keyword evidence="1" id="KW-0479">Metal-binding</keyword>
<dbReference type="InParanoid" id="A0A1I4DWJ1"/>
<proteinExistence type="predicted"/>
<dbReference type="Gene3D" id="2.60.40.420">
    <property type="entry name" value="Cupredoxins - blue copper proteins"/>
    <property type="match status" value="1"/>
</dbReference>
<dbReference type="GO" id="GO:0016491">
    <property type="term" value="F:oxidoreductase activity"/>
    <property type="evidence" value="ECO:0007669"/>
    <property type="project" value="UniProtKB-KW"/>
</dbReference>
<dbReference type="InterPro" id="IPR045087">
    <property type="entry name" value="Cu-oxidase_fam"/>
</dbReference>
<keyword evidence="7" id="KW-1185">Reference proteome</keyword>
<dbReference type="STRING" id="504800.SAMN04488085_10596"/>
<reference evidence="6 7" key="1">
    <citation type="submission" date="2016-10" db="EMBL/GenBank/DDBJ databases">
        <authorList>
            <person name="de Groot N.N."/>
        </authorList>
    </citation>
    <scope>NUCLEOTIDE SEQUENCE [LARGE SCALE GENOMIC DNA]</scope>
    <source>
        <strain evidence="6 7">DSM 45317</strain>
    </source>
</reference>
<evidence type="ECO:0000256" key="3">
    <source>
        <dbReference type="ARBA" id="ARBA00023008"/>
    </source>
</evidence>
<evidence type="ECO:0000256" key="2">
    <source>
        <dbReference type="ARBA" id="ARBA00023002"/>
    </source>
</evidence>
<sequence length="331" mass="36923">MSGGLVPIDQNRPADLTQAVHFGHNRPEESPETPGKVRPDATFVRKVFNDKLEFSDGGDVEYWAFKDPDDDKPFPSTPIRARQGQVIHTTIETAINVHTIHHHGIEPSTFNDGVPDSSFTVGSRYTYQWRASRAGTFFYHCHRNAPLHVQMGMFGYLILDPPSGPGTLYVGGPQYDVEALWAAYDIDPTWRDYNHASGEKNAIADRTRLNRFRPRYFTINGVDARRSRNNPKTTVRARVGQRVLLRHLTGAYFVNVVRFPAALAPVVHMSDGEPLPAPTPLPGNRLETTTAERYDLILTPTAAGTHTVTYEFRHWLTGALAGTATAHVIVT</sequence>
<evidence type="ECO:0000256" key="4">
    <source>
        <dbReference type="SAM" id="MobiDB-lite"/>
    </source>
</evidence>
<dbReference type="InterPro" id="IPR008972">
    <property type="entry name" value="Cupredoxin"/>
</dbReference>
<name>A0A1I4DWJ1_9ACTN</name>
<feature type="region of interest" description="Disordered" evidence="4">
    <location>
        <begin position="1"/>
        <end position="39"/>
    </location>
</feature>
<feature type="compositionally biased region" description="Basic and acidic residues" evidence="4">
    <location>
        <begin position="25"/>
        <end position="39"/>
    </location>
</feature>
<keyword evidence="2" id="KW-0560">Oxidoreductase</keyword>
<dbReference type="Proteomes" id="UP000199152">
    <property type="component" value="Unassembled WGS sequence"/>
</dbReference>
<dbReference type="SUPFAM" id="SSF49503">
    <property type="entry name" value="Cupredoxins"/>
    <property type="match status" value="2"/>
</dbReference>
<dbReference type="InterPro" id="IPR011707">
    <property type="entry name" value="Cu-oxidase-like_N"/>
</dbReference>